<feature type="compositionally biased region" description="Polar residues" evidence="3">
    <location>
        <begin position="209"/>
        <end position="222"/>
    </location>
</feature>
<keyword evidence="2" id="KW-0326">Glycosidase</keyword>
<protein>
    <recommendedName>
        <fullName evidence="4">Beta-mannosidase-like galactose-binding domain-containing protein</fullName>
    </recommendedName>
</protein>
<dbReference type="InterPro" id="IPR008979">
    <property type="entry name" value="Galactose-bd-like_sf"/>
</dbReference>
<evidence type="ECO:0000256" key="3">
    <source>
        <dbReference type="SAM" id="MobiDB-lite"/>
    </source>
</evidence>
<evidence type="ECO:0000313" key="6">
    <source>
        <dbReference type="Proteomes" id="UP001321475"/>
    </source>
</evidence>
<dbReference type="SUPFAM" id="SSF49785">
    <property type="entry name" value="Galactose-binding domain-like"/>
    <property type="match status" value="1"/>
</dbReference>
<feature type="region of interest" description="Disordered" evidence="3">
    <location>
        <begin position="194"/>
        <end position="253"/>
    </location>
</feature>
<name>A0ABM8G2R6_9CELL</name>
<proteinExistence type="predicted"/>
<reference evidence="6" key="1">
    <citation type="journal article" date="2019" name="Int. J. Syst. Evol. Microbiol.">
        <title>The Global Catalogue of Microorganisms (GCM) 10K type strain sequencing project: providing services to taxonomists for standard genome sequencing and annotation.</title>
        <authorList>
            <consortium name="The Broad Institute Genomics Platform"/>
            <consortium name="The Broad Institute Genome Sequencing Center for Infectious Disease"/>
            <person name="Wu L."/>
            <person name="Ma J."/>
        </authorList>
    </citation>
    <scope>NUCLEOTIDE SEQUENCE [LARGE SCALE GENOMIC DNA]</scope>
    <source>
        <strain evidence="6">NBRC 108565</strain>
    </source>
</reference>
<accession>A0ABM8G2R6</accession>
<dbReference type="InterPro" id="IPR050887">
    <property type="entry name" value="Beta-mannosidase_GH2"/>
</dbReference>
<dbReference type="EMBL" id="AP027729">
    <property type="protein sequence ID" value="BDZ42301.1"/>
    <property type="molecule type" value="Genomic_DNA"/>
</dbReference>
<evidence type="ECO:0000256" key="2">
    <source>
        <dbReference type="ARBA" id="ARBA00023295"/>
    </source>
</evidence>
<dbReference type="RefSeq" id="WP_286219291.1">
    <property type="nucleotide sequence ID" value="NZ_AP027729.1"/>
</dbReference>
<organism evidence="5 6">
    <name type="scientific">Paraoerskovia sediminicola</name>
    <dbReference type="NCBI Taxonomy" id="1138587"/>
    <lineage>
        <taxon>Bacteria</taxon>
        <taxon>Bacillati</taxon>
        <taxon>Actinomycetota</taxon>
        <taxon>Actinomycetes</taxon>
        <taxon>Micrococcales</taxon>
        <taxon>Cellulomonadaceae</taxon>
        <taxon>Paraoerskovia</taxon>
    </lineage>
</organism>
<gene>
    <name evidence="5" type="ORF">GCM10025865_16000</name>
</gene>
<evidence type="ECO:0000256" key="1">
    <source>
        <dbReference type="ARBA" id="ARBA00022801"/>
    </source>
</evidence>
<evidence type="ECO:0000259" key="4">
    <source>
        <dbReference type="Pfam" id="PF22666"/>
    </source>
</evidence>
<dbReference type="Proteomes" id="UP001321475">
    <property type="component" value="Chromosome"/>
</dbReference>
<dbReference type="PANTHER" id="PTHR43730">
    <property type="entry name" value="BETA-MANNOSIDASE"/>
    <property type="match status" value="1"/>
</dbReference>
<dbReference type="Gene3D" id="2.60.120.260">
    <property type="entry name" value="Galactose-binding domain-like"/>
    <property type="match status" value="1"/>
</dbReference>
<keyword evidence="6" id="KW-1185">Reference proteome</keyword>
<keyword evidence="1" id="KW-0378">Hydrolase</keyword>
<dbReference type="Pfam" id="PF22666">
    <property type="entry name" value="Glyco_hydro_2_N2"/>
    <property type="match status" value="1"/>
</dbReference>
<sequence>MRDITVITTGWTLEPSRLDADAPEGFSTAPVSATVPGCVHTDLLDHDLIDDPYVGTNEDEQHWIGRSAWTYRTSIDVEVDTERSYELVFDGLDTVARVELNGQTVAETANMHRTYRFDVAELLRPGANDLVVEFMPVREYTDAVVAEAGERPNVYPEPFQYVRKMACNFGWDWGPTLVTAGIWKPVRLESWRTASSRPSVPSPGLTGRTGFSRSRSTWSSMGPWTHPSTWWSRSPGSRRGSWRPSTAGRLRRP</sequence>
<feature type="domain" description="Beta-mannosidase-like galactose-binding" evidence="4">
    <location>
        <begin position="30"/>
        <end position="184"/>
    </location>
</feature>
<feature type="compositionally biased region" description="Low complexity" evidence="3">
    <location>
        <begin position="227"/>
        <end position="246"/>
    </location>
</feature>
<evidence type="ECO:0000313" key="5">
    <source>
        <dbReference type="EMBL" id="BDZ42301.1"/>
    </source>
</evidence>
<dbReference type="InterPro" id="IPR054593">
    <property type="entry name" value="Beta-mannosidase-like_N2"/>
</dbReference>
<dbReference type="PANTHER" id="PTHR43730:SF1">
    <property type="entry name" value="BETA-MANNOSIDASE"/>
    <property type="match status" value="1"/>
</dbReference>